<evidence type="ECO:0000313" key="10">
    <source>
        <dbReference type="EMBL" id="VAW30692.1"/>
    </source>
</evidence>
<feature type="transmembrane region" description="Helical" evidence="8">
    <location>
        <begin position="12"/>
        <end position="33"/>
    </location>
</feature>
<dbReference type="GO" id="GO:0005886">
    <property type="term" value="C:plasma membrane"/>
    <property type="evidence" value="ECO:0007669"/>
    <property type="project" value="UniProtKB-SubCell"/>
</dbReference>
<feature type="transmembrane region" description="Helical" evidence="8">
    <location>
        <begin position="291"/>
        <end position="313"/>
    </location>
</feature>
<accession>A0A3B0UWA9</accession>
<protein>
    <submittedName>
        <fullName evidence="10">Thiamin ABC transporter, transmembrane component</fullName>
    </submittedName>
</protein>
<feature type="transmembrane region" description="Helical" evidence="8">
    <location>
        <begin position="469"/>
        <end position="492"/>
    </location>
</feature>
<feature type="transmembrane region" description="Helical" evidence="8">
    <location>
        <begin position="92"/>
        <end position="113"/>
    </location>
</feature>
<keyword evidence="6 8" id="KW-1133">Transmembrane helix</keyword>
<evidence type="ECO:0000256" key="2">
    <source>
        <dbReference type="ARBA" id="ARBA00022448"/>
    </source>
</evidence>
<proteinExistence type="predicted"/>
<dbReference type="GO" id="GO:0055085">
    <property type="term" value="P:transmembrane transport"/>
    <property type="evidence" value="ECO:0007669"/>
    <property type="project" value="InterPro"/>
</dbReference>
<evidence type="ECO:0000256" key="7">
    <source>
        <dbReference type="ARBA" id="ARBA00023136"/>
    </source>
</evidence>
<name>A0A3B0UWA9_9ZZZZ</name>
<organism evidence="10">
    <name type="scientific">hydrothermal vent metagenome</name>
    <dbReference type="NCBI Taxonomy" id="652676"/>
    <lineage>
        <taxon>unclassified sequences</taxon>
        <taxon>metagenomes</taxon>
        <taxon>ecological metagenomes</taxon>
    </lineage>
</organism>
<evidence type="ECO:0000256" key="5">
    <source>
        <dbReference type="ARBA" id="ARBA00022692"/>
    </source>
</evidence>
<feature type="transmembrane region" description="Helical" evidence="8">
    <location>
        <begin position="202"/>
        <end position="223"/>
    </location>
</feature>
<feature type="domain" description="ABC transmembrane type-1" evidence="9">
    <location>
        <begin position="348"/>
        <end position="538"/>
    </location>
</feature>
<evidence type="ECO:0000256" key="6">
    <source>
        <dbReference type="ARBA" id="ARBA00022989"/>
    </source>
</evidence>
<comment type="subcellular location">
    <subcellularLocation>
        <location evidence="1">Cell inner membrane</location>
        <topology evidence="1">Multi-pass membrane protein</topology>
    </subcellularLocation>
</comment>
<evidence type="ECO:0000256" key="8">
    <source>
        <dbReference type="SAM" id="Phobius"/>
    </source>
</evidence>
<evidence type="ECO:0000259" key="9">
    <source>
        <dbReference type="PROSITE" id="PS50928"/>
    </source>
</evidence>
<evidence type="ECO:0000256" key="4">
    <source>
        <dbReference type="ARBA" id="ARBA00022519"/>
    </source>
</evidence>
<keyword evidence="3" id="KW-1003">Cell membrane</keyword>
<feature type="transmembrane region" description="Helical" evidence="8">
    <location>
        <begin position="386"/>
        <end position="408"/>
    </location>
</feature>
<dbReference type="AlphaFoldDB" id="A0A3B0UWA9"/>
<feature type="transmembrane region" description="Helical" evidence="8">
    <location>
        <begin position="139"/>
        <end position="159"/>
    </location>
</feature>
<sequence>MNKRHLWQKQAILVLPLLFLLIFFFYPLGNIFRLSLTGSAVAELVLRPSFRRVIWFTVWQAAVSTGLTLLIGLPVAYFFARYDFRGKTILRALTTIPFVMPTVVVAAAFRALLGASGPLNRLLIATFNLAEPPVQLEQTLTIILLAHVFYNVTVVIRLVGGFWGNLNPSLTEAAQTLGASPRRAFLAVTLPLLRPSLISASLLIYLFTFTSFGVVLILGGPAFSTIETEIYRQYITFLRPDVAAALSLLQIVFTFGLMSIYARWQQKTAVSLDFRPQQSSLRQAKTVKEKLLLGSMISGLLLFLLMPLLALVWQSFINRDGQLTLAYYQALPNLRRDSILFVPPLVALRNSLGYALLTVLVAGVLGTLTAALLIRPFHWRRWLDPIFMLPLGASAVTLGFGYVVTFRWLRTSPLLVLIAHVLVAFPFVVRILLPVLQGIKPSLREAAAVLGASPSRVWREVDLPIVGRALLVASVFAFTVSMGEFGATSFIVRPNSGYLTIPIAIERFLGQPGALNFGQALAMSTILMLVTAVGFIAIERFRYADIGEF</sequence>
<dbReference type="Pfam" id="PF00528">
    <property type="entry name" value="BPD_transp_1"/>
    <property type="match status" value="2"/>
</dbReference>
<keyword evidence="7 8" id="KW-0472">Membrane</keyword>
<feature type="transmembrane region" description="Helical" evidence="8">
    <location>
        <begin position="352"/>
        <end position="374"/>
    </location>
</feature>
<dbReference type="EMBL" id="UOEU01000078">
    <property type="protein sequence ID" value="VAW30692.1"/>
    <property type="molecule type" value="Genomic_DNA"/>
</dbReference>
<gene>
    <name evidence="10" type="ORF">MNBD_CHLOROFLEXI01-88</name>
</gene>
<dbReference type="CDD" id="cd06261">
    <property type="entry name" value="TM_PBP2"/>
    <property type="match status" value="2"/>
</dbReference>
<dbReference type="SUPFAM" id="SSF161098">
    <property type="entry name" value="MetI-like"/>
    <property type="match status" value="2"/>
</dbReference>
<evidence type="ECO:0000256" key="1">
    <source>
        <dbReference type="ARBA" id="ARBA00004429"/>
    </source>
</evidence>
<feature type="transmembrane region" description="Helical" evidence="8">
    <location>
        <begin position="53"/>
        <end position="80"/>
    </location>
</feature>
<dbReference type="InterPro" id="IPR035906">
    <property type="entry name" value="MetI-like_sf"/>
</dbReference>
<keyword evidence="4" id="KW-0997">Cell inner membrane</keyword>
<dbReference type="PANTHER" id="PTHR43357">
    <property type="entry name" value="INNER MEMBRANE ABC TRANSPORTER PERMEASE PROTEIN YDCV"/>
    <property type="match status" value="1"/>
</dbReference>
<dbReference type="Gene3D" id="1.10.3720.10">
    <property type="entry name" value="MetI-like"/>
    <property type="match status" value="2"/>
</dbReference>
<feature type="transmembrane region" description="Helical" evidence="8">
    <location>
        <begin position="414"/>
        <end position="433"/>
    </location>
</feature>
<feature type="transmembrane region" description="Helical" evidence="8">
    <location>
        <begin position="517"/>
        <end position="538"/>
    </location>
</feature>
<keyword evidence="5 8" id="KW-0812">Transmembrane</keyword>
<dbReference type="PROSITE" id="PS50928">
    <property type="entry name" value="ABC_TM1"/>
    <property type="match status" value="2"/>
</dbReference>
<dbReference type="PANTHER" id="PTHR43357:SF4">
    <property type="entry name" value="INNER MEMBRANE ABC TRANSPORTER PERMEASE PROTEIN YDCV"/>
    <property type="match status" value="1"/>
</dbReference>
<dbReference type="InterPro" id="IPR000515">
    <property type="entry name" value="MetI-like"/>
</dbReference>
<feature type="domain" description="ABC transmembrane type-1" evidence="9">
    <location>
        <begin position="54"/>
        <end position="261"/>
    </location>
</feature>
<evidence type="ECO:0000256" key="3">
    <source>
        <dbReference type="ARBA" id="ARBA00022475"/>
    </source>
</evidence>
<keyword evidence="2" id="KW-0813">Transport</keyword>
<feature type="transmembrane region" description="Helical" evidence="8">
    <location>
        <begin position="243"/>
        <end position="262"/>
    </location>
</feature>
<reference evidence="10" key="1">
    <citation type="submission" date="2018-06" db="EMBL/GenBank/DDBJ databases">
        <authorList>
            <person name="Zhirakovskaya E."/>
        </authorList>
    </citation>
    <scope>NUCLEOTIDE SEQUENCE</scope>
</reference>